<protein>
    <submittedName>
        <fullName evidence="2">Uncharacterized protein</fullName>
    </submittedName>
</protein>
<keyword evidence="1" id="KW-0812">Transmembrane</keyword>
<dbReference type="RefSeq" id="WP_015109383.1">
    <property type="nucleotide sequence ID" value="NC_019675.1"/>
</dbReference>
<dbReference type="OrthoDB" id="565276at2"/>
<name>K9P7J8_CYAGP</name>
<dbReference type="Proteomes" id="UP000010388">
    <property type="component" value="Chromosome"/>
</dbReference>
<dbReference type="AlphaFoldDB" id="K9P7J8"/>
<evidence type="ECO:0000313" key="2">
    <source>
        <dbReference type="EMBL" id="AFY28933.1"/>
    </source>
</evidence>
<dbReference type="KEGG" id="cgc:Cyagr_1793"/>
<gene>
    <name evidence="2" type="ordered locus">Cyagr_1793</name>
</gene>
<sequence>MKLPEGWRIYALVIGLNVLALSLWWVDRDVAPHTVHGGIGAWLASRLGS</sequence>
<dbReference type="EMBL" id="CP003495">
    <property type="protein sequence ID" value="AFY28933.1"/>
    <property type="molecule type" value="Genomic_DNA"/>
</dbReference>
<keyword evidence="1" id="KW-0472">Membrane</keyword>
<dbReference type="STRING" id="292564.Cyagr_1793"/>
<proteinExistence type="predicted"/>
<evidence type="ECO:0000256" key="1">
    <source>
        <dbReference type="SAM" id="Phobius"/>
    </source>
</evidence>
<feature type="transmembrane region" description="Helical" evidence="1">
    <location>
        <begin position="7"/>
        <end position="26"/>
    </location>
</feature>
<dbReference type="HOGENOM" id="CLU_3134733_0_0_3"/>
<keyword evidence="1" id="KW-1133">Transmembrane helix</keyword>
<reference evidence="3" key="1">
    <citation type="journal article" date="2013" name="Proc. Natl. Acad. Sci. U.S.A.">
        <title>Improving the coverage of the cyanobacterial phylum using diversity-driven genome sequencing.</title>
        <authorList>
            <person name="Shih P.M."/>
            <person name="Wu D."/>
            <person name="Latifi A."/>
            <person name="Axen S.D."/>
            <person name="Fewer D.P."/>
            <person name="Talla E."/>
            <person name="Calteau A."/>
            <person name="Cai F."/>
            <person name="Tandeau de Marsac N."/>
            <person name="Rippka R."/>
            <person name="Herdman M."/>
            <person name="Sivonen K."/>
            <person name="Coursin T."/>
            <person name="Laurent T."/>
            <person name="Goodwin L."/>
            <person name="Nolan M."/>
            <person name="Davenport K.W."/>
            <person name="Han C.S."/>
            <person name="Rubin E.M."/>
            <person name="Eisen J.A."/>
            <person name="Woyke T."/>
            <person name="Gugger M."/>
            <person name="Kerfeld C.A."/>
        </authorList>
    </citation>
    <scope>NUCLEOTIDE SEQUENCE [LARGE SCALE GENOMIC DNA]</scope>
    <source>
        <strain evidence="3">ATCC 27147 / PCC 6307</strain>
    </source>
</reference>
<organism evidence="2 3">
    <name type="scientific">Cyanobium gracile (strain ATCC 27147 / PCC 6307)</name>
    <dbReference type="NCBI Taxonomy" id="292564"/>
    <lineage>
        <taxon>Bacteria</taxon>
        <taxon>Bacillati</taxon>
        <taxon>Cyanobacteriota</taxon>
        <taxon>Cyanophyceae</taxon>
        <taxon>Synechococcales</taxon>
        <taxon>Prochlorococcaceae</taxon>
        <taxon>Cyanobium</taxon>
    </lineage>
</organism>
<evidence type="ECO:0000313" key="3">
    <source>
        <dbReference type="Proteomes" id="UP000010388"/>
    </source>
</evidence>
<accession>K9P7J8</accession>